<evidence type="ECO:0000256" key="8">
    <source>
        <dbReference type="ARBA" id="ARBA00023136"/>
    </source>
</evidence>
<keyword evidence="5" id="KW-0598">Phosphotransferase system</keyword>
<dbReference type="EMBL" id="JAFREL020000001">
    <property type="protein sequence ID" value="MEO1768549.1"/>
    <property type="molecule type" value="Genomic_DNA"/>
</dbReference>
<evidence type="ECO:0000256" key="6">
    <source>
        <dbReference type="ARBA" id="ARBA00022692"/>
    </source>
</evidence>
<feature type="transmembrane region" description="Helical" evidence="9">
    <location>
        <begin position="142"/>
        <end position="163"/>
    </location>
</feature>
<keyword evidence="7 9" id="KW-1133">Transmembrane helix</keyword>
<evidence type="ECO:0000256" key="9">
    <source>
        <dbReference type="SAM" id="Phobius"/>
    </source>
</evidence>
<protein>
    <submittedName>
        <fullName evidence="10">PTS system IIC component</fullName>
    </submittedName>
</protein>
<dbReference type="RefSeq" id="WP_207703043.1">
    <property type="nucleotide sequence ID" value="NZ_JAFREL020000001.1"/>
</dbReference>
<dbReference type="Proteomes" id="UP000664357">
    <property type="component" value="Unassembled WGS sequence"/>
</dbReference>
<evidence type="ECO:0000256" key="7">
    <source>
        <dbReference type="ARBA" id="ARBA00022989"/>
    </source>
</evidence>
<evidence type="ECO:0000256" key="2">
    <source>
        <dbReference type="ARBA" id="ARBA00022448"/>
    </source>
</evidence>
<keyword evidence="8 9" id="KW-0472">Membrane</keyword>
<feature type="transmembrane region" description="Helical" evidence="9">
    <location>
        <begin position="210"/>
        <end position="239"/>
    </location>
</feature>
<proteinExistence type="predicted"/>
<evidence type="ECO:0000256" key="1">
    <source>
        <dbReference type="ARBA" id="ARBA00004651"/>
    </source>
</evidence>
<dbReference type="PANTHER" id="PTHR32502">
    <property type="entry name" value="N-ACETYLGALACTOSAMINE PERMEASE II COMPONENT-RELATED"/>
    <property type="match status" value="1"/>
</dbReference>
<reference evidence="10 11" key="1">
    <citation type="submission" date="2021-03" db="EMBL/GenBank/DDBJ databases">
        <authorList>
            <person name="Gilmore M.S."/>
            <person name="Schwartzman J."/>
            <person name="Van Tyne D."/>
            <person name="Martin M."/>
            <person name="Earl A.M."/>
            <person name="Manson A.L."/>
            <person name="Straub T."/>
            <person name="Salamzade R."/>
            <person name="Saavedra J."/>
            <person name="Lebreton F."/>
            <person name="Prichula J."/>
            <person name="Schaufler K."/>
            <person name="Gaca A."/>
            <person name="Sgardioli B."/>
            <person name="Wagenaar J."/>
            <person name="Strong T."/>
        </authorList>
    </citation>
    <scope>NUCLEOTIDE SEQUENCE [LARGE SCALE GENOMIC DNA]</scope>
    <source>
        <strain evidence="10 11">665A</strain>
    </source>
</reference>
<gene>
    <name evidence="10" type="ORF">JZO67_000460</name>
</gene>
<comment type="subcellular location">
    <subcellularLocation>
        <location evidence="1">Cell membrane</location>
        <topology evidence="1">Multi-pass membrane protein</topology>
    </subcellularLocation>
</comment>
<organism evidence="10 11">
    <name type="scientific">Candidatus Enterococcus ferrettii</name>
    <dbReference type="NCBI Taxonomy" id="2815324"/>
    <lineage>
        <taxon>Bacteria</taxon>
        <taxon>Bacillati</taxon>
        <taxon>Bacillota</taxon>
        <taxon>Bacilli</taxon>
        <taxon>Lactobacillales</taxon>
        <taxon>Enterococcaceae</taxon>
        <taxon>Enterococcus</taxon>
    </lineage>
</organism>
<comment type="caution">
    <text evidence="10">The sequence shown here is derived from an EMBL/GenBank/DDBJ whole genome shotgun (WGS) entry which is preliminary data.</text>
</comment>
<evidence type="ECO:0000313" key="11">
    <source>
        <dbReference type="Proteomes" id="UP000664357"/>
    </source>
</evidence>
<sequence length="250" mass="26487">MGVLGISIVMGLYYWFARLRFGYTFSGMLSQPLSAALIAGAVTGKLGEAMIIGAGIQLVYLGVTSTPGGNVPSDPALASAIAIPIALGVGMNAEAAIALAVPFGVLGVFMDQIRRTINATWVHMADKYAEDLNYSGIYRAAFLYPAMAGFLIRFPLVFAANFFGQSIVNQILAVIPEWLMHGFEVMGGILPALGFALTIMVIGKKTLIPYFLIGFVAVVYFGAEVMAVAVIGVCVAFLVRNKALEEEAGM</sequence>
<feature type="transmembrane region" description="Helical" evidence="9">
    <location>
        <begin position="183"/>
        <end position="203"/>
    </location>
</feature>
<dbReference type="PROSITE" id="PS51106">
    <property type="entry name" value="PTS_EIIC_TYPE_4"/>
    <property type="match status" value="1"/>
</dbReference>
<evidence type="ECO:0000313" key="10">
    <source>
        <dbReference type="EMBL" id="MEO1768549.1"/>
    </source>
</evidence>
<keyword evidence="2" id="KW-0813">Transport</keyword>
<accession>A0ABV0EMA2</accession>
<name>A0ABV0EMA2_9ENTE</name>
<evidence type="ECO:0000256" key="3">
    <source>
        <dbReference type="ARBA" id="ARBA00022475"/>
    </source>
</evidence>
<keyword evidence="3" id="KW-1003">Cell membrane</keyword>
<dbReference type="InterPro" id="IPR050303">
    <property type="entry name" value="GatZ_KbaZ_carbometab"/>
</dbReference>
<evidence type="ECO:0000256" key="4">
    <source>
        <dbReference type="ARBA" id="ARBA00022597"/>
    </source>
</evidence>
<reference evidence="10 11" key="2">
    <citation type="submission" date="2024-02" db="EMBL/GenBank/DDBJ databases">
        <title>The Genome Sequence of Enterococcus sp. DIV0159.</title>
        <authorList>
            <person name="Earl A."/>
            <person name="Manson A."/>
            <person name="Gilmore M."/>
            <person name="Sanders J."/>
            <person name="Shea T."/>
            <person name="Howe W."/>
            <person name="Livny J."/>
            <person name="Cuomo C."/>
            <person name="Neafsey D."/>
            <person name="Birren B."/>
        </authorList>
    </citation>
    <scope>NUCLEOTIDE SEQUENCE [LARGE SCALE GENOMIC DNA]</scope>
    <source>
        <strain evidence="10 11">665A</strain>
    </source>
</reference>
<feature type="transmembrane region" description="Helical" evidence="9">
    <location>
        <begin position="81"/>
        <end position="109"/>
    </location>
</feature>
<keyword evidence="4" id="KW-0762">Sugar transport</keyword>
<keyword evidence="11" id="KW-1185">Reference proteome</keyword>
<evidence type="ECO:0000256" key="5">
    <source>
        <dbReference type="ARBA" id="ARBA00022683"/>
    </source>
</evidence>
<dbReference type="Pfam" id="PF03609">
    <property type="entry name" value="EII-Sor"/>
    <property type="match status" value="1"/>
</dbReference>
<dbReference type="PANTHER" id="PTHR32502:SF8">
    <property type="entry name" value="N-ACETYLGALACTOSAMINE PERMEASE IIC COMPONENT 1"/>
    <property type="match status" value="1"/>
</dbReference>
<dbReference type="InterPro" id="IPR004700">
    <property type="entry name" value="PTS_IIC_man"/>
</dbReference>
<feature type="transmembrane region" description="Helical" evidence="9">
    <location>
        <begin position="35"/>
        <end position="61"/>
    </location>
</feature>
<keyword evidence="6 9" id="KW-0812">Transmembrane</keyword>